<evidence type="ECO:0000313" key="2">
    <source>
        <dbReference type="Proteomes" id="UP001224845"/>
    </source>
</evidence>
<protein>
    <submittedName>
        <fullName evidence="1">4-hydroxybenzoyl-CoA thioesterase</fullName>
        <ecNumber evidence="1">3.1.2.23</ecNumber>
    </submittedName>
</protein>
<accession>A0AAW8EEN1</accession>
<dbReference type="EC" id="3.1.2.23" evidence="1"/>
<dbReference type="RefSeq" id="WP_307593866.1">
    <property type="nucleotide sequence ID" value="NZ_JAUSRV010000006.1"/>
</dbReference>
<name>A0AAW8EEN1_VARPD</name>
<dbReference type="Gene3D" id="3.10.129.10">
    <property type="entry name" value="Hotdog Thioesterase"/>
    <property type="match status" value="1"/>
</dbReference>
<evidence type="ECO:0000313" key="1">
    <source>
        <dbReference type="EMBL" id="MDP9971277.1"/>
    </source>
</evidence>
<sequence length="152" mass="16723">MATSTGETGALQAEFQRARMIRFSDCDPAGIVFYPQYFVMLNGLVEDWVSEGLGIGYHALIAERRIGLPTVRLEADFRAVSRMGDHVALGLAVERLGSRSMTLVLRCFDPASGELRMQMKQVLVTTSLESHRAVEIPQDLRTAILRGAPSLA</sequence>
<dbReference type="GO" id="GO:0018739">
    <property type="term" value="F:4-hydroxybenzoyl-CoA thioesterase activity"/>
    <property type="evidence" value="ECO:0007669"/>
    <property type="project" value="UniProtKB-EC"/>
</dbReference>
<dbReference type="InterPro" id="IPR029069">
    <property type="entry name" value="HotDog_dom_sf"/>
</dbReference>
<comment type="caution">
    <text evidence="1">The sequence shown here is derived from an EMBL/GenBank/DDBJ whole genome shotgun (WGS) entry which is preliminary data.</text>
</comment>
<organism evidence="1 2">
    <name type="scientific">Variovorax paradoxus</name>
    <dbReference type="NCBI Taxonomy" id="34073"/>
    <lineage>
        <taxon>Bacteria</taxon>
        <taxon>Pseudomonadati</taxon>
        <taxon>Pseudomonadota</taxon>
        <taxon>Betaproteobacteria</taxon>
        <taxon>Burkholderiales</taxon>
        <taxon>Comamonadaceae</taxon>
        <taxon>Variovorax</taxon>
    </lineage>
</organism>
<dbReference type="AlphaFoldDB" id="A0AAW8EEN1"/>
<dbReference type="SUPFAM" id="SSF54637">
    <property type="entry name" value="Thioesterase/thiol ester dehydrase-isomerase"/>
    <property type="match status" value="1"/>
</dbReference>
<keyword evidence="1" id="KW-0378">Hydrolase</keyword>
<reference evidence="1" key="1">
    <citation type="submission" date="2023-07" db="EMBL/GenBank/DDBJ databases">
        <title>Sorghum-associated microbial communities from plants grown in Nebraska, USA.</title>
        <authorList>
            <person name="Schachtman D."/>
        </authorList>
    </citation>
    <scope>NUCLEOTIDE SEQUENCE</scope>
    <source>
        <strain evidence="1">DS3315</strain>
    </source>
</reference>
<dbReference type="CDD" id="cd00586">
    <property type="entry name" value="4HBT"/>
    <property type="match status" value="1"/>
</dbReference>
<dbReference type="Pfam" id="PF13279">
    <property type="entry name" value="4HBT_2"/>
    <property type="match status" value="1"/>
</dbReference>
<gene>
    <name evidence="1" type="ORF">J2W39_002514</name>
</gene>
<dbReference type="EMBL" id="JAUSRV010000006">
    <property type="protein sequence ID" value="MDP9971277.1"/>
    <property type="molecule type" value="Genomic_DNA"/>
</dbReference>
<dbReference type="Proteomes" id="UP001224845">
    <property type="component" value="Unassembled WGS sequence"/>
</dbReference>
<proteinExistence type="predicted"/>